<keyword evidence="5" id="KW-0472">Membrane</keyword>
<keyword evidence="1 3" id="KW-0807">Transducer</keyword>
<evidence type="ECO:0000256" key="4">
    <source>
        <dbReference type="SAM" id="MobiDB-lite"/>
    </source>
</evidence>
<dbReference type="AlphaFoldDB" id="A0A5C5ZLL4"/>
<dbReference type="GO" id="GO:0004888">
    <property type="term" value="F:transmembrane signaling receptor activity"/>
    <property type="evidence" value="ECO:0007669"/>
    <property type="project" value="InterPro"/>
</dbReference>
<dbReference type="OrthoDB" id="221239at2"/>
<comment type="similarity">
    <text evidence="2">Belongs to the methyl-accepting chemotaxis (MCP) protein family.</text>
</comment>
<dbReference type="InterPro" id="IPR004089">
    <property type="entry name" value="MCPsignal_dom"/>
</dbReference>
<dbReference type="Proteomes" id="UP000320176">
    <property type="component" value="Unassembled WGS sequence"/>
</dbReference>
<keyword evidence="5" id="KW-0812">Transmembrane</keyword>
<evidence type="ECO:0000259" key="7">
    <source>
        <dbReference type="PROSITE" id="PS50111"/>
    </source>
</evidence>
<feature type="domain" description="Methyl-accepting transducer" evidence="7">
    <location>
        <begin position="145"/>
        <end position="381"/>
    </location>
</feature>
<feature type="transmembrane region" description="Helical" evidence="5">
    <location>
        <begin position="34"/>
        <end position="52"/>
    </location>
</feature>
<dbReference type="EMBL" id="SJPN01000028">
    <property type="protein sequence ID" value="TWT88065.1"/>
    <property type="molecule type" value="Genomic_DNA"/>
</dbReference>
<gene>
    <name evidence="8" type="primary">mcp3</name>
    <name evidence="8" type="ORF">Pla52n_69160</name>
</gene>
<protein>
    <submittedName>
        <fullName evidence="8">Methyl-accepting chemotaxis protein 3</fullName>
    </submittedName>
</protein>
<dbReference type="GO" id="GO:0016020">
    <property type="term" value="C:membrane"/>
    <property type="evidence" value="ECO:0007669"/>
    <property type="project" value="InterPro"/>
</dbReference>
<dbReference type="Gene3D" id="1.10.287.950">
    <property type="entry name" value="Methyl-accepting chemotaxis protein"/>
    <property type="match status" value="1"/>
</dbReference>
<dbReference type="InterPro" id="IPR004090">
    <property type="entry name" value="Chemotax_Me-accpt_rcpt"/>
</dbReference>
<keyword evidence="6" id="KW-0732">Signal</keyword>
<name>A0A5C5ZLL4_9BACT</name>
<proteinExistence type="inferred from homology"/>
<evidence type="ECO:0000256" key="5">
    <source>
        <dbReference type="SAM" id="Phobius"/>
    </source>
</evidence>
<feature type="signal peptide" evidence="6">
    <location>
        <begin position="1"/>
        <end position="20"/>
    </location>
</feature>
<evidence type="ECO:0000256" key="1">
    <source>
        <dbReference type="ARBA" id="ARBA00023224"/>
    </source>
</evidence>
<keyword evidence="5" id="KW-1133">Transmembrane helix</keyword>
<dbReference type="Pfam" id="PF00015">
    <property type="entry name" value="MCPsignal"/>
    <property type="match status" value="1"/>
</dbReference>
<feature type="region of interest" description="Disordered" evidence="4">
    <location>
        <begin position="444"/>
        <end position="463"/>
    </location>
</feature>
<dbReference type="PANTHER" id="PTHR32089:SF112">
    <property type="entry name" value="LYSOZYME-LIKE PROTEIN-RELATED"/>
    <property type="match status" value="1"/>
</dbReference>
<dbReference type="GO" id="GO:0007165">
    <property type="term" value="P:signal transduction"/>
    <property type="evidence" value="ECO:0007669"/>
    <property type="project" value="UniProtKB-KW"/>
</dbReference>
<reference evidence="8 9" key="1">
    <citation type="submission" date="2019-02" db="EMBL/GenBank/DDBJ databases">
        <title>Deep-cultivation of Planctomycetes and their phenomic and genomic characterization uncovers novel biology.</title>
        <authorList>
            <person name="Wiegand S."/>
            <person name="Jogler M."/>
            <person name="Boedeker C."/>
            <person name="Pinto D."/>
            <person name="Vollmers J."/>
            <person name="Rivas-Marin E."/>
            <person name="Kohn T."/>
            <person name="Peeters S.H."/>
            <person name="Heuer A."/>
            <person name="Rast P."/>
            <person name="Oberbeckmann S."/>
            <person name="Bunk B."/>
            <person name="Jeske O."/>
            <person name="Meyerdierks A."/>
            <person name="Storesund J.E."/>
            <person name="Kallscheuer N."/>
            <person name="Luecker S."/>
            <person name="Lage O.M."/>
            <person name="Pohl T."/>
            <person name="Merkel B.J."/>
            <person name="Hornburger P."/>
            <person name="Mueller R.-W."/>
            <person name="Bruemmer F."/>
            <person name="Labrenz M."/>
            <person name="Spormann A.M."/>
            <person name="Op Den Camp H."/>
            <person name="Overmann J."/>
            <person name="Amann R."/>
            <person name="Jetten M.S.M."/>
            <person name="Mascher T."/>
            <person name="Medema M.H."/>
            <person name="Devos D.P."/>
            <person name="Kaster A.-K."/>
            <person name="Ovreas L."/>
            <person name="Rohde M."/>
            <person name="Galperin M.Y."/>
            <person name="Jogler C."/>
        </authorList>
    </citation>
    <scope>NUCLEOTIDE SEQUENCE [LARGE SCALE GENOMIC DNA]</scope>
    <source>
        <strain evidence="8 9">Pla52n</strain>
    </source>
</reference>
<dbReference type="GO" id="GO:0006935">
    <property type="term" value="P:chemotaxis"/>
    <property type="evidence" value="ECO:0007669"/>
    <property type="project" value="InterPro"/>
</dbReference>
<evidence type="ECO:0000256" key="6">
    <source>
        <dbReference type="SAM" id="SignalP"/>
    </source>
</evidence>
<comment type="caution">
    <text evidence="8">The sequence shown here is derived from an EMBL/GenBank/DDBJ whole genome shotgun (WGS) entry which is preliminary data.</text>
</comment>
<dbReference type="SMART" id="SM00283">
    <property type="entry name" value="MA"/>
    <property type="match status" value="1"/>
</dbReference>
<organism evidence="8 9">
    <name type="scientific">Stieleria varia</name>
    <dbReference type="NCBI Taxonomy" id="2528005"/>
    <lineage>
        <taxon>Bacteria</taxon>
        <taxon>Pseudomonadati</taxon>
        <taxon>Planctomycetota</taxon>
        <taxon>Planctomycetia</taxon>
        <taxon>Pirellulales</taxon>
        <taxon>Pirellulaceae</taxon>
        <taxon>Stieleria</taxon>
    </lineage>
</organism>
<evidence type="ECO:0000256" key="2">
    <source>
        <dbReference type="ARBA" id="ARBA00029447"/>
    </source>
</evidence>
<evidence type="ECO:0000313" key="9">
    <source>
        <dbReference type="Proteomes" id="UP000320176"/>
    </source>
</evidence>
<feature type="chain" id="PRO_5022902077" evidence="6">
    <location>
        <begin position="21"/>
        <end position="463"/>
    </location>
</feature>
<keyword evidence="9" id="KW-1185">Reference proteome</keyword>
<dbReference type="PRINTS" id="PR00260">
    <property type="entry name" value="CHEMTRNSDUCR"/>
</dbReference>
<accession>A0A5C5ZLL4</accession>
<evidence type="ECO:0000313" key="8">
    <source>
        <dbReference type="EMBL" id="TWT88065.1"/>
    </source>
</evidence>
<dbReference type="PROSITE" id="PS50111">
    <property type="entry name" value="CHEMOTAXIS_TRANSDUC_2"/>
    <property type="match status" value="1"/>
</dbReference>
<dbReference type="SUPFAM" id="SSF58104">
    <property type="entry name" value="Methyl-accepting chemotaxis protein (MCP) signaling domain"/>
    <property type="match status" value="1"/>
</dbReference>
<dbReference type="RefSeq" id="WP_146523755.1">
    <property type="nucleotide sequence ID" value="NZ_CP151726.1"/>
</dbReference>
<sequence length="463" mass="49562" precursor="true">MKAHLLFALSHGLVAVVAVASVLASASVVTAPAWVIVAIASFATSIICGFMVSTRICRAATTVQDTLNHREPKSNRTGIAELDQVCVEVQERAKHYENVEANERQHSREIKSVLSRLSRRDEGGQPDITLLKNVLGGIGRSLSGMMNQIEQDVLQIGRCTREISSGSTTQTEIASRTEASIMTLSQSIQEASRRADSIAQQITEITDAIGAAMDKVGELSDGVNRIRSCSETSKKKLRSLCDPTRQISNLVSTIGDVASHTELLALNASIESIRAGEHGRSFAVVADEIRKLAGQTAAASNEIGILVESLEAQTNDSIAILDKESREVDNETVLIAAIAESLHQLTQMTHQSIDKAHRLASENAQQQQSVQSVLSGVESLCGVGQTDRNQAGNASWAVKSLAKATIELDSTIHRLRGCNEVNAPPEASRDPQLIALAQQINDPASHDISSAAAARTDREAIQS</sequence>
<evidence type="ECO:0000256" key="3">
    <source>
        <dbReference type="PROSITE-ProRule" id="PRU00284"/>
    </source>
</evidence>
<dbReference type="PANTHER" id="PTHR32089">
    <property type="entry name" value="METHYL-ACCEPTING CHEMOTAXIS PROTEIN MCPB"/>
    <property type="match status" value="1"/>
</dbReference>